<keyword evidence="3 4" id="KW-0378">Hydrolase</keyword>
<sequence length="154" mass="17026">MDRALALDEETGNALLAFLSAADVPEVPVSVALAAVWCGPHLLLVYDRFRQQWELPGGGIDPGEAPLQAAVRELYEESGLDLPALVLAGYARFWLSTPPRQEYAAVYTADVAERHDDFTPNEEIGAIRWWDATTPLPEEAQILDVTLARLVRDR</sequence>
<dbReference type="SUPFAM" id="SSF55811">
    <property type="entry name" value="Nudix"/>
    <property type="match status" value="1"/>
</dbReference>
<organism evidence="6 7">
    <name type="scientific">Actinomadura fulvescens</name>
    <dbReference type="NCBI Taxonomy" id="46160"/>
    <lineage>
        <taxon>Bacteria</taxon>
        <taxon>Bacillati</taxon>
        <taxon>Actinomycetota</taxon>
        <taxon>Actinomycetes</taxon>
        <taxon>Streptosporangiales</taxon>
        <taxon>Thermomonosporaceae</taxon>
        <taxon>Actinomadura</taxon>
    </lineage>
</organism>
<dbReference type="PRINTS" id="PR00502">
    <property type="entry name" value="NUDIXFAMILY"/>
</dbReference>
<evidence type="ECO:0000256" key="1">
    <source>
        <dbReference type="ARBA" id="ARBA00001946"/>
    </source>
</evidence>
<keyword evidence="7" id="KW-1185">Reference proteome</keyword>
<feature type="domain" description="Nudix hydrolase" evidence="5">
    <location>
        <begin position="24"/>
        <end position="153"/>
    </location>
</feature>
<dbReference type="InterPro" id="IPR020084">
    <property type="entry name" value="NUDIX_hydrolase_CS"/>
</dbReference>
<gene>
    <name evidence="6" type="ORF">GCM10010411_12930</name>
</gene>
<accession>A0ABN3PEC6</accession>
<dbReference type="PROSITE" id="PS51462">
    <property type="entry name" value="NUDIX"/>
    <property type="match status" value="1"/>
</dbReference>
<protein>
    <submittedName>
        <fullName evidence="6">NUDIX hydrolase</fullName>
    </submittedName>
</protein>
<dbReference type="PANTHER" id="PTHR43046">
    <property type="entry name" value="GDP-MANNOSE MANNOSYL HYDROLASE"/>
    <property type="match status" value="1"/>
</dbReference>
<dbReference type="PANTHER" id="PTHR43046:SF14">
    <property type="entry name" value="MUTT_NUDIX FAMILY PROTEIN"/>
    <property type="match status" value="1"/>
</dbReference>
<dbReference type="Gene3D" id="3.90.79.10">
    <property type="entry name" value="Nucleoside Triphosphate Pyrophosphohydrolase"/>
    <property type="match status" value="1"/>
</dbReference>
<evidence type="ECO:0000313" key="6">
    <source>
        <dbReference type="EMBL" id="GAA2581655.1"/>
    </source>
</evidence>
<evidence type="ECO:0000256" key="2">
    <source>
        <dbReference type="ARBA" id="ARBA00005582"/>
    </source>
</evidence>
<dbReference type="Pfam" id="PF00293">
    <property type="entry name" value="NUDIX"/>
    <property type="match status" value="1"/>
</dbReference>
<dbReference type="InterPro" id="IPR000086">
    <property type="entry name" value="NUDIX_hydrolase_dom"/>
</dbReference>
<evidence type="ECO:0000256" key="4">
    <source>
        <dbReference type="RuleBase" id="RU003476"/>
    </source>
</evidence>
<proteinExistence type="inferred from homology"/>
<dbReference type="EMBL" id="BAAATD010000001">
    <property type="protein sequence ID" value="GAA2581655.1"/>
    <property type="molecule type" value="Genomic_DNA"/>
</dbReference>
<dbReference type="PROSITE" id="PS00893">
    <property type="entry name" value="NUDIX_BOX"/>
    <property type="match status" value="1"/>
</dbReference>
<name>A0ABN3PEC6_9ACTN</name>
<comment type="similarity">
    <text evidence="2 4">Belongs to the Nudix hydrolase family.</text>
</comment>
<dbReference type="CDD" id="cd02883">
    <property type="entry name" value="NUDIX_Hydrolase"/>
    <property type="match status" value="1"/>
</dbReference>
<evidence type="ECO:0000313" key="7">
    <source>
        <dbReference type="Proteomes" id="UP001501509"/>
    </source>
</evidence>
<comment type="caution">
    <text evidence="6">The sequence shown here is derived from an EMBL/GenBank/DDBJ whole genome shotgun (WGS) entry which is preliminary data.</text>
</comment>
<dbReference type="Proteomes" id="UP001501509">
    <property type="component" value="Unassembled WGS sequence"/>
</dbReference>
<evidence type="ECO:0000256" key="3">
    <source>
        <dbReference type="ARBA" id="ARBA00022801"/>
    </source>
</evidence>
<comment type="cofactor">
    <cofactor evidence="1">
        <name>Mg(2+)</name>
        <dbReference type="ChEBI" id="CHEBI:18420"/>
    </cofactor>
</comment>
<dbReference type="InterPro" id="IPR015797">
    <property type="entry name" value="NUDIX_hydrolase-like_dom_sf"/>
</dbReference>
<dbReference type="InterPro" id="IPR020476">
    <property type="entry name" value="Nudix_hydrolase"/>
</dbReference>
<evidence type="ECO:0000259" key="5">
    <source>
        <dbReference type="PROSITE" id="PS51462"/>
    </source>
</evidence>
<reference evidence="6 7" key="1">
    <citation type="journal article" date="2019" name="Int. J. Syst. Evol. Microbiol.">
        <title>The Global Catalogue of Microorganisms (GCM) 10K type strain sequencing project: providing services to taxonomists for standard genome sequencing and annotation.</title>
        <authorList>
            <consortium name="The Broad Institute Genomics Platform"/>
            <consortium name="The Broad Institute Genome Sequencing Center for Infectious Disease"/>
            <person name="Wu L."/>
            <person name="Ma J."/>
        </authorList>
    </citation>
    <scope>NUCLEOTIDE SEQUENCE [LARGE SCALE GENOMIC DNA]</scope>
    <source>
        <strain evidence="6 7">JCM 6833</strain>
    </source>
</reference>
<dbReference type="GO" id="GO:0016787">
    <property type="term" value="F:hydrolase activity"/>
    <property type="evidence" value="ECO:0007669"/>
    <property type="project" value="UniProtKB-KW"/>
</dbReference>